<dbReference type="NCBIfam" id="TIGR03506">
    <property type="entry name" value="FlgEFG_subfam"/>
    <property type="match status" value="1"/>
</dbReference>
<keyword evidence="10" id="KW-0966">Cell projection</keyword>
<dbReference type="NCBIfam" id="NF009280">
    <property type="entry name" value="PRK12640.1"/>
    <property type="match status" value="1"/>
</dbReference>
<dbReference type="InterPro" id="IPR037925">
    <property type="entry name" value="FlgE/F/G-like"/>
</dbReference>
<dbReference type="RefSeq" id="WP_395130490.1">
    <property type="nucleotide sequence ID" value="NZ_JBIMPM010000035.1"/>
</dbReference>
<name>A0ABW7LAJ0_9BURK</name>
<protein>
    <recommendedName>
        <fullName evidence="5 6">Flagellar basal-body rod protein FlgF</fullName>
    </recommendedName>
</protein>
<accession>A0ABW7LAJ0</accession>
<gene>
    <name evidence="10" type="ORF">ACGTRS_24695</name>
</gene>
<evidence type="ECO:0000256" key="1">
    <source>
        <dbReference type="ARBA" id="ARBA00004117"/>
    </source>
</evidence>
<dbReference type="Pfam" id="PF22692">
    <property type="entry name" value="LlgE_F_G_D1"/>
    <property type="match status" value="1"/>
</dbReference>
<keyword evidence="10" id="KW-0282">Flagellum</keyword>
<dbReference type="EMBL" id="JBIMPM010000035">
    <property type="protein sequence ID" value="MFH5254434.1"/>
    <property type="molecule type" value="Genomic_DNA"/>
</dbReference>
<comment type="subcellular location">
    <subcellularLocation>
        <location evidence="1 6">Bacterial flagellum basal body</location>
    </subcellularLocation>
</comment>
<dbReference type="Pfam" id="PF06429">
    <property type="entry name" value="Flg_bbr_C"/>
    <property type="match status" value="1"/>
</dbReference>
<feature type="domain" description="Flagellar hook protein FlgE/F/G-like D1" evidence="9">
    <location>
        <begin position="81"/>
        <end position="144"/>
    </location>
</feature>
<keyword evidence="11" id="KW-1185">Reference proteome</keyword>
<dbReference type="InterPro" id="IPR053967">
    <property type="entry name" value="LlgE_F_G-like_D1"/>
</dbReference>
<dbReference type="Proteomes" id="UP001609186">
    <property type="component" value="Unassembled WGS sequence"/>
</dbReference>
<proteinExistence type="inferred from homology"/>
<dbReference type="Pfam" id="PF00460">
    <property type="entry name" value="Flg_bb_rod"/>
    <property type="match status" value="1"/>
</dbReference>
<keyword evidence="10" id="KW-0969">Cilium</keyword>
<evidence type="ECO:0000256" key="5">
    <source>
        <dbReference type="ARBA" id="ARBA00040228"/>
    </source>
</evidence>
<keyword evidence="3 6" id="KW-0975">Bacterial flagellum</keyword>
<dbReference type="PANTHER" id="PTHR30435">
    <property type="entry name" value="FLAGELLAR PROTEIN"/>
    <property type="match status" value="1"/>
</dbReference>
<evidence type="ECO:0000313" key="11">
    <source>
        <dbReference type="Proteomes" id="UP001609186"/>
    </source>
</evidence>
<comment type="subunit">
    <text evidence="4 6">The basal body constitutes a major portion of the flagellar organelle and consists of five rings (E,L,P,S, and M) mounted on a central rod. The rod consists of about 26 subunits of FlgG in the distal portion, and FlgB, FlgC and FlgF are thought to build up the proximal portion of the rod with about 6 subunits each.</text>
</comment>
<evidence type="ECO:0000259" key="9">
    <source>
        <dbReference type="Pfam" id="PF22692"/>
    </source>
</evidence>
<reference evidence="10 11" key="1">
    <citation type="submission" date="2024-10" db="EMBL/GenBank/DDBJ databases">
        <title>Burkholderia semiarida in Mexico.</title>
        <authorList>
            <person name="Estrada P."/>
        </authorList>
    </citation>
    <scope>NUCLEOTIDE SEQUENCE [LARGE SCALE GENOMIC DNA]</scope>
    <source>
        <strain evidence="10 11">CLM7-1</strain>
    </source>
</reference>
<feature type="domain" description="Flagellar basal body rod protein N-terminal" evidence="7">
    <location>
        <begin position="5"/>
        <end position="35"/>
    </location>
</feature>
<evidence type="ECO:0000256" key="6">
    <source>
        <dbReference type="RuleBase" id="RU362116"/>
    </source>
</evidence>
<dbReference type="InterPro" id="IPR020013">
    <property type="entry name" value="Flagellar_FlgE/F/G"/>
</dbReference>
<sequence>MESFIYTAMTGADYAQRALGVRANNLANVQSTGFRADLAGAESVAANGYGYDSRHLANLTPTEVDHTPGHVSETGRALDVAIAGPGYLAVETEGGTAYTRAGSLQIDGDGQLTVNGRPVLGDGGPIVLPEHDSATIGSDGTISVMPRGESEIQAVGRLLLVNPDPADLTKSREGLLMSRSGQEYDMDETVMVQGAHLEGSNVSAIEEMMQTLSLTRSFEIQMRLYRAADDMADTGNRLIRG</sequence>
<comment type="similarity">
    <text evidence="2 6">Belongs to the flagella basal body rod proteins family.</text>
</comment>
<dbReference type="PANTHER" id="PTHR30435:SF18">
    <property type="entry name" value="FLAGELLAR BASAL-BODY ROD PROTEIN FLGF"/>
    <property type="match status" value="1"/>
</dbReference>
<dbReference type="InterPro" id="IPR010930">
    <property type="entry name" value="Flg_bb/hook_C_dom"/>
</dbReference>
<comment type="caution">
    <text evidence="10">The sequence shown here is derived from an EMBL/GenBank/DDBJ whole genome shotgun (WGS) entry which is preliminary data.</text>
</comment>
<evidence type="ECO:0000259" key="8">
    <source>
        <dbReference type="Pfam" id="PF06429"/>
    </source>
</evidence>
<evidence type="ECO:0000313" key="10">
    <source>
        <dbReference type="EMBL" id="MFH5254434.1"/>
    </source>
</evidence>
<evidence type="ECO:0000256" key="2">
    <source>
        <dbReference type="ARBA" id="ARBA00009677"/>
    </source>
</evidence>
<dbReference type="SUPFAM" id="SSF117143">
    <property type="entry name" value="Flagellar hook protein flgE"/>
    <property type="match status" value="1"/>
</dbReference>
<evidence type="ECO:0000256" key="4">
    <source>
        <dbReference type="ARBA" id="ARBA00038560"/>
    </source>
</evidence>
<dbReference type="InterPro" id="IPR001444">
    <property type="entry name" value="Flag_bb_rod_N"/>
</dbReference>
<organism evidence="10 11">
    <name type="scientific">Burkholderia semiarida</name>
    <dbReference type="NCBI Taxonomy" id="2843303"/>
    <lineage>
        <taxon>Bacteria</taxon>
        <taxon>Pseudomonadati</taxon>
        <taxon>Pseudomonadota</taxon>
        <taxon>Betaproteobacteria</taxon>
        <taxon>Burkholderiales</taxon>
        <taxon>Burkholderiaceae</taxon>
        <taxon>Burkholderia</taxon>
        <taxon>Burkholderia cepacia complex</taxon>
    </lineage>
</organism>
<evidence type="ECO:0000259" key="7">
    <source>
        <dbReference type="Pfam" id="PF00460"/>
    </source>
</evidence>
<evidence type="ECO:0000256" key="3">
    <source>
        <dbReference type="ARBA" id="ARBA00023143"/>
    </source>
</evidence>
<feature type="domain" description="Flagellar basal-body/hook protein C-terminal" evidence="8">
    <location>
        <begin position="196"/>
        <end position="238"/>
    </location>
</feature>